<evidence type="ECO:0000313" key="4">
    <source>
        <dbReference type="Proteomes" id="UP000247498"/>
    </source>
</evidence>
<evidence type="ECO:0000256" key="1">
    <source>
        <dbReference type="SAM" id="MobiDB-lite"/>
    </source>
</evidence>
<feature type="compositionally biased region" description="Low complexity" evidence="1">
    <location>
        <begin position="1"/>
        <end position="29"/>
    </location>
</feature>
<dbReference type="InParanoid" id="A0A2V0P3E7"/>
<feature type="non-terminal residue" evidence="3">
    <location>
        <position position="318"/>
    </location>
</feature>
<feature type="domain" description="AMP-dependent synthetase/ligase" evidence="2">
    <location>
        <begin position="110"/>
        <end position="311"/>
    </location>
</feature>
<feature type="compositionally biased region" description="Low complexity" evidence="1">
    <location>
        <begin position="216"/>
        <end position="228"/>
    </location>
</feature>
<feature type="region of interest" description="Disordered" evidence="1">
    <location>
        <begin position="1"/>
        <end position="57"/>
    </location>
</feature>
<sequence>MGSGAGASHSAAAGAAASSRGARPSSASGAPPPPPQPRPAEAPPPPPPEAAAAAGAAAPRRGRFDAWRLLIDAAATRGDALAVVDWRSSGASSGASSGGGASSGSSGAAGLTLTYPQLASRAARLASALAAAGASRGARVAVLMRNRCEVLEAHYAAAALHAVVVNLNTALAPDELAFLLSDSRAAVVLSERALAAPLALALGRLPEDARPAVMWAPDGGDEAAAAGDGADGGGAGGGADEPPPPPLPPGAARLPWPAGAAGAGAAGAAAGLPAFDLEEGAGDDDGFHLYYTSGTTGRPKGVLLSHRVVVLHALGTVV</sequence>
<dbReference type="AlphaFoldDB" id="A0A2V0P3E7"/>
<dbReference type="PANTHER" id="PTHR43767:SF1">
    <property type="entry name" value="NONRIBOSOMAL PEPTIDE SYNTHASE PES1 (EUROFUNG)-RELATED"/>
    <property type="match status" value="1"/>
</dbReference>
<evidence type="ECO:0000313" key="3">
    <source>
        <dbReference type="EMBL" id="GBF93422.1"/>
    </source>
</evidence>
<dbReference type="PROSITE" id="PS00455">
    <property type="entry name" value="AMP_BINDING"/>
    <property type="match status" value="1"/>
</dbReference>
<dbReference type="InterPro" id="IPR042099">
    <property type="entry name" value="ANL_N_sf"/>
</dbReference>
<accession>A0A2V0P3E7</accession>
<dbReference type="PANTHER" id="PTHR43767">
    <property type="entry name" value="LONG-CHAIN-FATTY-ACID--COA LIGASE"/>
    <property type="match status" value="1"/>
</dbReference>
<dbReference type="Pfam" id="PF00501">
    <property type="entry name" value="AMP-binding"/>
    <property type="match status" value="1"/>
</dbReference>
<dbReference type="Proteomes" id="UP000247498">
    <property type="component" value="Unassembled WGS sequence"/>
</dbReference>
<dbReference type="SUPFAM" id="SSF56801">
    <property type="entry name" value="Acetyl-CoA synthetase-like"/>
    <property type="match status" value="1"/>
</dbReference>
<feature type="compositionally biased region" description="Gly residues" evidence="1">
    <location>
        <begin position="229"/>
        <end position="239"/>
    </location>
</feature>
<gene>
    <name evidence="3" type="ORF">Rsub_06555</name>
</gene>
<evidence type="ECO:0000259" key="2">
    <source>
        <dbReference type="Pfam" id="PF00501"/>
    </source>
</evidence>
<feature type="compositionally biased region" description="Pro residues" evidence="1">
    <location>
        <begin position="30"/>
        <end position="49"/>
    </location>
</feature>
<organism evidence="3 4">
    <name type="scientific">Raphidocelis subcapitata</name>
    <dbReference type="NCBI Taxonomy" id="307507"/>
    <lineage>
        <taxon>Eukaryota</taxon>
        <taxon>Viridiplantae</taxon>
        <taxon>Chlorophyta</taxon>
        <taxon>core chlorophytes</taxon>
        <taxon>Chlorophyceae</taxon>
        <taxon>CS clade</taxon>
        <taxon>Sphaeropleales</taxon>
        <taxon>Selenastraceae</taxon>
        <taxon>Raphidocelis</taxon>
    </lineage>
</organism>
<dbReference type="InterPro" id="IPR000873">
    <property type="entry name" value="AMP-dep_synth/lig_dom"/>
</dbReference>
<proteinExistence type="predicted"/>
<keyword evidence="4" id="KW-1185">Reference proteome</keyword>
<dbReference type="STRING" id="307507.A0A2V0P3E7"/>
<dbReference type="InterPro" id="IPR050237">
    <property type="entry name" value="ATP-dep_AMP-bd_enzyme"/>
</dbReference>
<name>A0A2V0P3E7_9CHLO</name>
<comment type="caution">
    <text evidence="3">The sequence shown here is derived from an EMBL/GenBank/DDBJ whole genome shotgun (WGS) entry which is preliminary data.</text>
</comment>
<reference evidence="3 4" key="1">
    <citation type="journal article" date="2018" name="Sci. Rep.">
        <title>Raphidocelis subcapitata (=Pseudokirchneriella subcapitata) provides an insight into genome evolution and environmental adaptations in the Sphaeropleales.</title>
        <authorList>
            <person name="Suzuki S."/>
            <person name="Yamaguchi H."/>
            <person name="Nakajima N."/>
            <person name="Kawachi M."/>
        </authorList>
    </citation>
    <scope>NUCLEOTIDE SEQUENCE [LARGE SCALE GENOMIC DNA]</scope>
    <source>
        <strain evidence="3 4">NIES-35</strain>
    </source>
</reference>
<dbReference type="OrthoDB" id="10253115at2759"/>
<feature type="region of interest" description="Disordered" evidence="1">
    <location>
        <begin position="215"/>
        <end position="258"/>
    </location>
</feature>
<dbReference type="InterPro" id="IPR020845">
    <property type="entry name" value="AMP-binding_CS"/>
</dbReference>
<protein>
    <recommendedName>
        <fullName evidence="2">AMP-dependent synthetase/ligase domain-containing protein</fullName>
    </recommendedName>
</protein>
<dbReference type="Gene3D" id="3.40.50.12780">
    <property type="entry name" value="N-terminal domain of ligase-like"/>
    <property type="match status" value="1"/>
</dbReference>
<dbReference type="EMBL" id="BDRX01000041">
    <property type="protein sequence ID" value="GBF93422.1"/>
    <property type="molecule type" value="Genomic_DNA"/>
</dbReference>